<dbReference type="Proteomes" id="UP000799753">
    <property type="component" value="Unassembled WGS sequence"/>
</dbReference>
<feature type="compositionally biased region" description="Pro residues" evidence="1">
    <location>
        <begin position="74"/>
        <end position="85"/>
    </location>
</feature>
<evidence type="ECO:0000313" key="3">
    <source>
        <dbReference type="Proteomes" id="UP000799753"/>
    </source>
</evidence>
<gene>
    <name evidence="2" type="ORF">P280DRAFT_36253</name>
</gene>
<feature type="region of interest" description="Disordered" evidence="1">
    <location>
        <begin position="74"/>
        <end position="100"/>
    </location>
</feature>
<accession>A0A6A6RYY7</accession>
<name>A0A6A6RYY7_9PLEO</name>
<evidence type="ECO:0000256" key="1">
    <source>
        <dbReference type="SAM" id="MobiDB-lite"/>
    </source>
</evidence>
<protein>
    <submittedName>
        <fullName evidence="2">Uncharacterized protein</fullName>
    </submittedName>
</protein>
<evidence type="ECO:0000313" key="2">
    <source>
        <dbReference type="EMBL" id="KAF2640425.1"/>
    </source>
</evidence>
<proteinExistence type="predicted"/>
<dbReference type="AlphaFoldDB" id="A0A6A6RYY7"/>
<organism evidence="2 3">
    <name type="scientific">Massarina eburnea CBS 473.64</name>
    <dbReference type="NCBI Taxonomy" id="1395130"/>
    <lineage>
        <taxon>Eukaryota</taxon>
        <taxon>Fungi</taxon>
        <taxon>Dikarya</taxon>
        <taxon>Ascomycota</taxon>
        <taxon>Pezizomycotina</taxon>
        <taxon>Dothideomycetes</taxon>
        <taxon>Pleosporomycetidae</taxon>
        <taxon>Pleosporales</taxon>
        <taxon>Massarineae</taxon>
        <taxon>Massarinaceae</taxon>
        <taxon>Massarina</taxon>
    </lineage>
</organism>
<reference evidence="2" key="1">
    <citation type="journal article" date="2020" name="Stud. Mycol.">
        <title>101 Dothideomycetes genomes: a test case for predicting lifestyles and emergence of pathogens.</title>
        <authorList>
            <person name="Haridas S."/>
            <person name="Albert R."/>
            <person name="Binder M."/>
            <person name="Bloem J."/>
            <person name="Labutti K."/>
            <person name="Salamov A."/>
            <person name="Andreopoulos B."/>
            <person name="Baker S."/>
            <person name="Barry K."/>
            <person name="Bills G."/>
            <person name="Bluhm B."/>
            <person name="Cannon C."/>
            <person name="Castanera R."/>
            <person name="Culley D."/>
            <person name="Daum C."/>
            <person name="Ezra D."/>
            <person name="Gonzalez J."/>
            <person name="Henrissat B."/>
            <person name="Kuo A."/>
            <person name="Liang C."/>
            <person name="Lipzen A."/>
            <person name="Lutzoni F."/>
            <person name="Magnuson J."/>
            <person name="Mondo S."/>
            <person name="Nolan M."/>
            <person name="Ohm R."/>
            <person name="Pangilinan J."/>
            <person name="Park H.-J."/>
            <person name="Ramirez L."/>
            <person name="Alfaro M."/>
            <person name="Sun H."/>
            <person name="Tritt A."/>
            <person name="Yoshinaga Y."/>
            <person name="Zwiers L.-H."/>
            <person name="Turgeon B."/>
            <person name="Goodwin S."/>
            <person name="Spatafora J."/>
            <person name="Crous P."/>
            <person name="Grigoriev I."/>
        </authorList>
    </citation>
    <scope>NUCLEOTIDE SEQUENCE</scope>
    <source>
        <strain evidence="2">CBS 473.64</strain>
    </source>
</reference>
<sequence length="178" mass="20680">METGFLFNHENFLSEEKDTVYPVILSSRTNDIPSLFAGRIPAPRMPHSETHVSNVKRPRPVTWKFCIAHNTAHVPPPRPRVPPPQYHNRRSELSRSPKPGLPRLRLIIKLARRPRDPHTRCHFHSRTWASLSVRLFGTRHAYGSEPIPWPWLHAHVRGRDNLGCLVMQDIRGNGRRRI</sequence>
<keyword evidence="3" id="KW-1185">Reference proteome</keyword>
<dbReference type="EMBL" id="MU006785">
    <property type="protein sequence ID" value="KAF2640425.1"/>
    <property type="molecule type" value="Genomic_DNA"/>
</dbReference>